<sequence length="93" mass="10414">MVSGTDDDRHTTDESSVRSHRGRKMVSRSLLHPIQHTKVQDNPLAISDLLELDPDLPRTKSQVATIDSNPYRLMPMFMESHSDSAEIGQARSA</sequence>
<evidence type="ECO:0000256" key="1">
    <source>
        <dbReference type="SAM" id="MobiDB-lite"/>
    </source>
</evidence>
<keyword evidence="3" id="KW-1185">Reference proteome</keyword>
<organism evidence="2 3">
    <name type="scientific">Protopolystoma xenopodis</name>
    <dbReference type="NCBI Taxonomy" id="117903"/>
    <lineage>
        <taxon>Eukaryota</taxon>
        <taxon>Metazoa</taxon>
        <taxon>Spiralia</taxon>
        <taxon>Lophotrochozoa</taxon>
        <taxon>Platyhelminthes</taxon>
        <taxon>Monogenea</taxon>
        <taxon>Polyopisthocotylea</taxon>
        <taxon>Polystomatidea</taxon>
        <taxon>Polystomatidae</taxon>
        <taxon>Protopolystoma</taxon>
    </lineage>
</organism>
<evidence type="ECO:0000313" key="2">
    <source>
        <dbReference type="EMBL" id="VEL37885.1"/>
    </source>
</evidence>
<dbReference type="Proteomes" id="UP000784294">
    <property type="component" value="Unassembled WGS sequence"/>
</dbReference>
<proteinExistence type="predicted"/>
<feature type="region of interest" description="Disordered" evidence="1">
    <location>
        <begin position="1"/>
        <end position="33"/>
    </location>
</feature>
<comment type="caution">
    <text evidence="2">The sequence shown here is derived from an EMBL/GenBank/DDBJ whole genome shotgun (WGS) entry which is preliminary data.</text>
</comment>
<dbReference type="AlphaFoldDB" id="A0A3S5FGF8"/>
<reference evidence="2" key="1">
    <citation type="submission" date="2018-11" db="EMBL/GenBank/DDBJ databases">
        <authorList>
            <consortium name="Pathogen Informatics"/>
        </authorList>
    </citation>
    <scope>NUCLEOTIDE SEQUENCE</scope>
</reference>
<accession>A0A3S5FGF8</accession>
<dbReference type="EMBL" id="CAAALY010256241">
    <property type="protein sequence ID" value="VEL37885.1"/>
    <property type="molecule type" value="Genomic_DNA"/>
</dbReference>
<protein>
    <submittedName>
        <fullName evidence="2">Uncharacterized protein</fullName>
    </submittedName>
</protein>
<name>A0A3S5FGF8_9PLAT</name>
<evidence type="ECO:0000313" key="3">
    <source>
        <dbReference type="Proteomes" id="UP000784294"/>
    </source>
</evidence>
<feature type="compositionally biased region" description="Basic and acidic residues" evidence="1">
    <location>
        <begin position="1"/>
        <end position="17"/>
    </location>
</feature>
<gene>
    <name evidence="2" type="ORF">PXEA_LOCUS31325</name>
</gene>